<reference evidence="2" key="1">
    <citation type="journal article" date="2014" name="Int. J. Syst. Evol. Microbiol.">
        <title>Complete genome sequence of Corynebacterium casei LMG S-19264T (=DSM 44701T), isolated from a smear-ripened cheese.</title>
        <authorList>
            <consortium name="US DOE Joint Genome Institute (JGI-PGF)"/>
            <person name="Walter F."/>
            <person name="Albersmeier A."/>
            <person name="Kalinowski J."/>
            <person name="Ruckert C."/>
        </authorList>
    </citation>
    <scope>NUCLEOTIDE SEQUENCE</scope>
    <source>
        <strain evidence="2">CGMCC 4.7306</strain>
    </source>
</reference>
<dbReference type="InterPro" id="IPR035172">
    <property type="entry name" value="DUF5302"/>
</dbReference>
<evidence type="ECO:0000313" key="2">
    <source>
        <dbReference type="EMBL" id="GGL75760.1"/>
    </source>
</evidence>
<protein>
    <recommendedName>
        <fullName evidence="4">DUF5302 domain-containing protein</fullName>
    </recommendedName>
</protein>
<dbReference type="EMBL" id="BMMZ01000011">
    <property type="protein sequence ID" value="GGL75760.1"/>
    <property type="molecule type" value="Genomic_DNA"/>
</dbReference>
<organism evidence="2 3">
    <name type="scientific">Microlunatus endophyticus</name>
    <dbReference type="NCBI Taxonomy" id="1716077"/>
    <lineage>
        <taxon>Bacteria</taxon>
        <taxon>Bacillati</taxon>
        <taxon>Actinomycetota</taxon>
        <taxon>Actinomycetes</taxon>
        <taxon>Propionibacteriales</taxon>
        <taxon>Propionibacteriaceae</taxon>
        <taxon>Microlunatus</taxon>
    </lineage>
</organism>
<name>A0A917SE28_9ACTN</name>
<evidence type="ECO:0000256" key="1">
    <source>
        <dbReference type="SAM" id="MobiDB-lite"/>
    </source>
</evidence>
<evidence type="ECO:0000313" key="3">
    <source>
        <dbReference type="Proteomes" id="UP000613840"/>
    </source>
</evidence>
<dbReference type="Proteomes" id="UP000613840">
    <property type="component" value="Unassembled WGS sequence"/>
</dbReference>
<reference evidence="2" key="2">
    <citation type="submission" date="2020-09" db="EMBL/GenBank/DDBJ databases">
        <authorList>
            <person name="Sun Q."/>
            <person name="Zhou Y."/>
        </authorList>
    </citation>
    <scope>NUCLEOTIDE SEQUENCE</scope>
    <source>
        <strain evidence="2">CGMCC 4.7306</strain>
    </source>
</reference>
<evidence type="ECO:0008006" key="4">
    <source>
        <dbReference type="Google" id="ProtNLM"/>
    </source>
</evidence>
<gene>
    <name evidence="2" type="ORF">GCM10011575_37440</name>
</gene>
<proteinExistence type="predicted"/>
<dbReference type="Pfam" id="PF17227">
    <property type="entry name" value="DUF5302"/>
    <property type="match status" value="1"/>
</dbReference>
<sequence>MAAKKPQKKSAAQDSGDVKSRMLAALEAKNSRAKDVPHDNPAAKLKANGPEVVGGAPKMHRRKSG</sequence>
<dbReference type="AlphaFoldDB" id="A0A917SE28"/>
<keyword evidence="3" id="KW-1185">Reference proteome</keyword>
<feature type="region of interest" description="Disordered" evidence="1">
    <location>
        <begin position="1"/>
        <end position="65"/>
    </location>
</feature>
<feature type="compositionally biased region" description="Basic and acidic residues" evidence="1">
    <location>
        <begin position="29"/>
        <end position="38"/>
    </location>
</feature>
<dbReference type="RefSeq" id="WP_188896917.1">
    <property type="nucleotide sequence ID" value="NZ_BMMZ01000011.1"/>
</dbReference>
<accession>A0A917SE28</accession>
<comment type="caution">
    <text evidence="2">The sequence shown here is derived from an EMBL/GenBank/DDBJ whole genome shotgun (WGS) entry which is preliminary data.</text>
</comment>